<dbReference type="Pfam" id="PF05362">
    <property type="entry name" value="Lon_C"/>
    <property type="match status" value="1"/>
</dbReference>
<evidence type="ECO:0000313" key="16">
    <source>
        <dbReference type="Proteomes" id="UP001319827"/>
    </source>
</evidence>
<accession>A0ABN6E3I2</accession>
<evidence type="ECO:0000256" key="6">
    <source>
        <dbReference type="ARBA" id="ARBA00022825"/>
    </source>
</evidence>
<comment type="catalytic activity">
    <reaction evidence="9 10 11">
        <text>Hydrolysis of proteins in presence of ATP.</text>
        <dbReference type="EC" id="3.4.21.53"/>
    </reaction>
</comment>
<keyword evidence="16" id="KW-1185">Reference proteome</keyword>
<reference evidence="15 16" key="1">
    <citation type="journal article" date="2016" name="C (Basel)">
        <title>Selective Growth of and Electricity Production by Marine Exoelectrogenic Bacteria in Self-Aggregated Hydrogel of Microbially Reduced Graphene Oxide.</title>
        <authorList>
            <person name="Yoshida N."/>
            <person name="Goto Y."/>
            <person name="Miyata Y."/>
        </authorList>
    </citation>
    <scope>NUCLEOTIDE SEQUENCE [LARGE SCALE GENOMIC DNA]</scope>
    <source>
        <strain evidence="15 16">NIT-T3</strain>
    </source>
</reference>
<dbReference type="PROSITE" id="PS01046">
    <property type="entry name" value="LON_SER"/>
    <property type="match status" value="1"/>
</dbReference>
<dbReference type="GO" id="GO:0006508">
    <property type="term" value="P:proteolysis"/>
    <property type="evidence" value="ECO:0007669"/>
    <property type="project" value="UniProtKB-KW"/>
</dbReference>
<dbReference type="NCBIfam" id="TIGR00763">
    <property type="entry name" value="lon"/>
    <property type="match status" value="1"/>
</dbReference>
<evidence type="ECO:0000256" key="1">
    <source>
        <dbReference type="ARBA" id="ARBA00004496"/>
    </source>
</evidence>
<dbReference type="PROSITE" id="PS51786">
    <property type="entry name" value="LON_PROTEOLYTIC"/>
    <property type="match status" value="1"/>
</dbReference>
<evidence type="ECO:0000256" key="11">
    <source>
        <dbReference type="PROSITE-ProRule" id="PRU01122"/>
    </source>
</evidence>
<dbReference type="Gene3D" id="1.10.8.60">
    <property type="match status" value="1"/>
</dbReference>
<dbReference type="SMART" id="SM00382">
    <property type="entry name" value="AAA"/>
    <property type="match status" value="1"/>
</dbReference>
<dbReference type="InterPro" id="IPR008268">
    <property type="entry name" value="Peptidase_S16_AS"/>
</dbReference>
<dbReference type="InterPro" id="IPR027543">
    <property type="entry name" value="Lon_bac"/>
</dbReference>
<dbReference type="InterPro" id="IPR008269">
    <property type="entry name" value="Lon_proteolytic"/>
</dbReference>
<feature type="active site" evidence="9 11">
    <location>
        <position position="729"/>
    </location>
</feature>
<comment type="similarity">
    <text evidence="9 10 11 12">Belongs to the peptidase S16 family.</text>
</comment>
<dbReference type="PIRSF" id="PIRSF001174">
    <property type="entry name" value="Lon_proteas"/>
    <property type="match status" value="1"/>
</dbReference>
<dbReference type="PROSITE" id="PS51787">
    <property type="entry name" value="LON_N"/>
    <property type="match status" value="1"/>
</dbReference>
<keyword evidence="2 9" id="KW-0963">Cytoplasm</keyword>
<dbReference type="Gene3D" id="2.30.130.40">
    <property type="entry name" value="LON domain-like"/>
    <property type="match status" value="1"/>
</dbReference>
<dbReference type="Pfam" id="PF22667">
    <property type="entry name" value="Lon_lid"/>
    <property type="match status" value="1"/>
</dbReference>
<dbReference type="InterPro" id="IPR027065">
    <property type="entry name" value="Lon_Prtase"/>
</dbReference>
<keyword evidence="5 9" id="KW-0378">Hydrolase</keyword>
<organism evidence="15 16">
    <name type="scientific">Desulfuromonas versatilis</name>
    <dbReference type="NCBI Taxonomy" id="2802975"/>
    <lineage>
        <taxon>Bacteria</taxon>
        <taxon>Pseudomonadati</taxon>
        <taxon>Thermodesulfobacteriota</taxon>
        <taxon>Desulfuromonadia</taxon>
        <taxon>Desulfuromonadales</taxon>
        <taxon>Desulfuromonadaceae</taxon>
        <taxon>Desulfuromonas</taxon>
    </lineage>
</organism>
<evidence type="ECO:0000313" key="15">
    <source>
        <dbReference type="EMBL" id="BCR06868.1"/>
    </source>
</evidence>
<dbReference type="SUPFAM" id="SSF54211">
    <property type="entry name" value="Ribosomal protein S5 domain 2-like"/>
    <property type="match status" value="1"/>
</dbReference>
<evidence type="ECO:0000256" key="2">
    <source>
        <dbReference type="ARBA" id="ARBA00022490"/>
    </source>
</evidence>
<reference evidence="15 16" key="2">
    <citation type="journal article" date="2021" name="Int. J. Syst. Evol. Microbiol.">
        <title>Isolation and Polyphasic Characterization of Desulfuromonas versatilis sp. Nov., an Electrogenic Bacteria Capable of Versatile Metabolism Isolated from a Graphene Oxide-Reducing Enrichment Culture.</title>
        <authorList>
            <person name="Xie L."/>
            <person name="Yoshida N."/>
            <person name="Ishii S."/>
            <person name="Meng L."/>
        </authorList>
    </citation>
    <scope>NUCLEOTIDE SEQUENCE [LARGE SCALE GENOMIC DNA]</scope>
    <source>
        <strain evidence="15 16">NIT-T3</strain>
    </source>
</reference>
<dbReference type="EC" id="3.4.21.53" evidence="9 10"/>
<evidence type="ECO:0000256" key="9">
    <source>
        <dbReference type="HAMAP-Rule" id="MF_01973"/>
    </source>
</evidence>
<comment type="induction">
    <text evidence="9">By heat shock.</text>
</comment>
<dbReference type="SMART" id="SM00464">
    <property type="entry name" value="LON"/>
    <property type="match status" value="1"/>
</dbReference>
<dbReference type="InterPro" id="IPR046336">
    <property type="entry name" value="Lon_prtase_N_sf"/>
</dbReference>
<dbReference type="Gene3D" id="1.20.5.5270">
    <property type="match status" value="1"/>
</dbReference>
<comment type="subunit">
    <text evidence="9 10">Homohexamer. Organized in a ring with a central cavity.</text>
</comment>
<evidence type="ECO:0000259" key="14">
    <source>
        <dbReference type="PROSITE" id="PS51787"/>
    </source>
</evidence>
<dbReference type="EMBL" id="AP024355">
    <property type="protein sequence ID" value="BCR06868.1"/>
    <property type="molecule type" value="Genomic_DNA"/>
</dbReference>
<keyword evidence="3 9" id="KW-0645">Protease</keyword>
<feature type="binding site" evidence="9">
    <location>
        <begin position="363"/>
        <end position="370"/>
    </location>
    <ligand>
        <name>ATP</name>
        <dbReference type="ChEBI" id="CHEBI:30616"/>
    </ligand>
</feature>
<dbReference type="Gene3D" id="3.30.230.10">
    <property type="match status" value="1"/>
</dbReference>
<dbReference type="InterPro" id="IPR003959">
    <property type="entry name" value="ATPase_AAA_core"/>
</dbReference>
<comment type="function">
    <text evidence="9">ATP-dependent serine protease that mediates the selective degradation of mutant and abnormal proteins as well as certain short-lived regulatory proteins. Required for cellular homeostasis and for survival from DNA damage and developmental changes induced by stress. Degrades polypeptides processively to yield small peptide fragments that are 5 to 10 amino acids long. Binds to DNA in a double-stranded, site-specific manner.</text>
</comment>
<dbReference type="Pfam" id="PF00004">
    <property type="entry name" value="AAA"/>
    <property type="match status" value="1"/>
</dbReference>
<dbReference type="PANTHER" id="PTHR10046">
    <property type="entry name" value="ATP DEPENDENT LON PROTEASE FAMILY MEMBER"/>
    <property type="match status" value="1"/>
</dbReference>
<dbReference type="CDD" id="cd19500">
    <property type="entry name" value="RecA-like_Lon"/>
    <property type="match status" value="1"/>
</dbReference>
<dbReference type="Gene3D" id="3.40.50.300">
    <property type="entry name" value="P-loop containing nucleotide triphosphate hydrolases"/>
    <property type="match status" value="1"/>
</dbReference>
<gene>
    <name evidence="15" type="primary">lon-3</name>
    <name evidence="9" type="synonym">lon</name>
    <name evidence="15" type="ORF">DESUT3_39370</name>
</gene>
<dbReference type="InterPro" id="IPR004815">
    <property type="entry name" value="Lon_bac/euk-typ"/>
</dbReference>
<feature type="domain" description="Lon proteolytic" evidence="13">
    <location>
        <begin position="599"/>
        <end position="780"/>
    </location>
</feature>
<evidence type="ECO:0000256" key="12">
    <source>
        <dbReference type="RuleBase" id="RU000591"/>
    </source>
</evidence>
<dbReference type="Pfam" id="PF02190">
    <property type="entry name" value="LON_substr_bdg"/>
    <property type="match status" value="1"/>
</dbReference>
<dbReference type="InterPro" id="IPR003593">
    <property type="entry name" value="AAA+_ATPase"/>
</dbReference>
<dbReference type="NCBIfam" id="NF008053">
    <property type="entry name" value="PRK10787.1"/>
    <property type="match status" value="1"/>
</dbReference>
<evidence type="ECO:0000256" key="5">
    <source>
        <dbReference type="ARBA" id="ARBA00022801"/>
    </source>
</evidence>
<dbReference type="InterPro" id="IPR015947">
    <property type="entry name" value="PUA-like_sf"/>
</dbReference>
<evidence type="ECO:0000256" key="4">
    <source>
        <dbReference type="ARBA" id="ARBA00022741"/>
    </source>
</evidence>
<protein>
    <recommendedName>
        <fullName evidence="9 10">Lon protease</fullName>
        <ecNumber evidence="9 10">3.4.21.53</ecNumber>
    </recommendedName>
    <alternativeName>
        <fullName evidence="9">ATP-dependent protease La</fullName>
    </alternativeName>
</protein>
<feature type="domain" description="Lon N-terminal" evidence="14">
    <location>
        <begin position="16"/>
        <end position="211"/>
    </location>
</feature>
<keyword evidence="7 9" id="KW-0067">ATP-binding</keyword>
<keyword evidence="8 9" id="KW-0346">Stress response</keyword>
<feature type="active site" evidence="9 11">
    <location>
        <position position="686"/>
    </location>
</feature>
<dbReference type="PRINTS" id="PR00830">
    <property type="entry name" value="ENDOLAPTASE"/>
</dbReference>
<dbReference type="Proteomes" id="UP001319827">
    <property type="component" value="Chromosome"/>
</dbReference>
<comment type="subcellular location">
    <subcellularLocation>
        <location evidence="1 9 10">Cytoplasm</location>
    </subcellularLocation>
</comment>
<dbReference type="Gene3D" id="1.20.58.1480">
    <property type="match status" value="1"/>
</dbReference>
<sequence length="782" mass="87281">MDNPQDKSELQIPEILPLLPVRDVVIFPYMIIPLFVGREKSIAAVDAALAKDRLIFLATQKEMAQEEPEPEDIYRVGTVAMIMRMLKLPDGRVKVLVQGLAKGRLLDFVATEPYFSARVERSLEPRVTELSLETEALMRTVRDQLAQLMNMGRSFPPEVLVVLENIEDPGSLADLVSSNIGLKVSQAQELIEVLEPLERLRRVKDILAKELELMAVQNRIQSQAKEEMGKTQREYFLREQLRAIQSELGETDMRAEEVAELRQKLEEAGLPEEAQAEAEKQLRRLETMHPEAAEYSMLRTFLDWLVELPWSKATRDNLDLKKARKVLDEDHFNLEKVKERILEFLAVRKLKKELKGPVLCFVGPPGVGKTSLGKSIARALGRKFVRISLGGVRDEAEIRGHRRTYVGALPGRIIQGIKQAGTNNPVFMLDELDKIGADFRGDPSAALLELLDPEQNHAFSDHYINLPFDLSNVLFIATANVMDPVPSALKDRLEVIRLSGYSTEEKLSIAERYLIPRQREANGLKQKDVRFSRNALLKLITEYTAEAGLRNLERELGSVCRKVARRFAEGKKKPVQVTETAVHRFLGPPRFLPEEERSESEAGVATGLAWTEVGGEILFVEVNTMKGKGSLTLTGHLGDVMKESAQAALSYARANAAELGIDPEFFEKHDLHVHVPAGAIPKDGPSAGVTMATALISALSGRKVNNAVAMTGEITLRGKVLPIGGLKEKVLAAVRHHITTIIIPHRNEKDIEEIPAHLRKKVRFVLARTMDEVLQAALEGQA</sequence>
<dbReference type="InterPro" id="IPR027417">
    <property type="entry name" value="P-loop_NTPase"/>
</dbReference>
<dbReference type="GO" id="GO:0008233">
    <property type="term" value="F:peptidase activity"/>
    <property type="evidence" value="ECO:0007669"/>
    <property type="project" value="UniProtKB-KW"/>
</dbReference>
<evidence type="ECO:0000256" key="8">
    <source>
        <dbReference type="ARBA" id="ARBA00023016"/>
    </source>
</evidence>
<keyword evidence="4 9" id="KW-0547">Nucleotide-binding</keyword>
<dbReference type="InterPro" id="IPR014721">
    <property type="entry name" value="Ribsml_uS5_D2-typ_fold_subgr"/>
</dbReference>
<dbReference type="RefSeq" id="WP_225911572.1">
    <property type="nucleotide sequence ID" value="NZ_AP024355.1"/>
</dbReference>
<evidence type="ECO:0000259" key="13">
    <source>
        <dbReference type="PROSITE" id="PS51786"/>
    </source>
</evidence>
<evidence type="ECO:0000256" key="7">
    <source>
        <dbReference type="ARBA" id="ARBA00022840"/>
    </source>
</evidence>
<evidence type="ECO:0000256" key="10">
    <source>
        <dbReference type="PIRNR" id="PIRNR001174"/>
    </source>
</evidence>
<dbReference type="InterPro" id="IPR003111">
    <property type="entry name" value="Lon_prtase_N"/>
</dbReference>
<name>A0ABN6E3I2_9BACT</name>
<dbReference type="SUPFAM" id="SSF88697">
    <property type="entry name" value="PUA domain-like"/>
    <property type="match status" value="1"/>
</dbReference>
<proteinExistence type="evidence at transcript level"/>
<dbReference type="SUPFAM" id="SSF52540">
    <property type="entry name" value="P-loop containing nucleoside triphosphate hydrolases"/>
    <property type="match status" value="1"/>
</dbReference>
<keyword evidence="6 9" id="KW-0720">Serine protease</keyword>
<dbReference type="HAMAP" id="MF_01973">
    <property type="entry name" value="lon_bact"/>
    <property type="match status" value="1"/>
</dbReference>
<dbReference type="InterPro" id="IPR054594">
    <property type="entry name" value="Lon_lid"/>
</dbReference>
<dbReference type="InterPro" id="IPR020568">
    <property type="entry name" value="Ribosomal_Su5_D2-typ_SF"/>
</dbReference>
<evidence type="ECO:0000256" key="3">
    <source>
        <dbReference type="ARBA" id="ARBA00022670"/>
    </source>
</evidence>